<protein>
    <submittedName>
        <fullName evidence="1">Pentapeptide repeat-containing protein</fullName>
    </submittedName>
</protein>
<dbReference type="InterPro" id="IPR032675">
    <property type="entry name" value="LRR_dom_sf"/>
</dbReference>
<accession>A0A6A2RGH8</accession>
<dbReference type="SUPFAM" id="SSF52047">
    <property type="entry name" value="RNI-like"/>
    <property type="match status" value="1"/>
</dbReference>
<dbReference type="EMBL" id="WDIP01000009">
    <property type="protein sequence ID" value="KAB5883943.1"/>
    <property type="molecule type" value="Genomic_DNA"/>
</dbReference>
<reference evidence="1 2" key="1">
    <citation type="journal article" date="2019" name="Nat. Med.">
        <title>A library of human gut bacterial isolates paired with longitudinal multiomics data enables mechanistic microbiome research.</title>
        <authorList>
            <person name="Poyet M."/>
            <person name="Groussin M."/>
            <person name="Gibbons S.M."/>
            <person name="Avila-Pacheco J."/>
            <person name="Jiang X."/>
            <person name="Kearney S.M."/>
            <person name="Perrotta A.R."/>
            <person name="Berdy B."/>
            <person name="Zhao S."/>
            <person name="Lieberman T.D."/>
            <person name="Swanson P.K."/>
            <person name="Smith M."/>
            <person name="Roesemann S."/>
            <person name="Alexander J.E."/>
            <person name="Rich S.A."/>
            <person name="Livny J."/>
            <person name="Vlamakis H."/>
            <person name="Clish C."/>
            <person name="Bullock K."/>
            <person name="Deik A."/>
            <person name="Scott J."/>
            <person name="Pierce K.A."/>
            <person name="Xavier R.J."/>
            <person name="Alm E.J."/>
        </authorList>
    </citation>
    <scope>NUCLEOTIDE SEQUENCE [LARGE SCALE GENOMIC DNA]</scope>
    <source>
        <strain evidence="1 2">BIOML-A105</strain>
    </source>
</reference>
<dbReference type="AlphaFoldDB" id="A0A6A2RGH8"/>
<dbReference type="SUPFAM" id="SSF141571">
    <property type="entry name" value="Pentapeptide repeat-like"/>
    <property type="match status" value="1"/>
</dbReference>
<evidence type="ECO:0000313" key="2">
    <source>
        <dbReference type="Proteomes" id="UP000470200"/>
    </source>
</evidence>
<name>A0A6A2RGH8_BIFAD</name>
<gene>
    <name evidence="1" type="ORF">GA629_08235</name>
</gene>
<dbReference type="PANTHER" id="PTHR14136:SF17">
    <property type="entry name" value="BTB_POZ DOMAIN-CONTAINING PROTEIN KCTD9"/>
    <property type="match status" value="1"/>
</dbReference>
<proteinExistence type="predicted"/>
<sequence>MGRLNATGGKIMRITDGTETMEVSVREYGDLSDREITDQTLPSLVEWAETPGIVENVRRTAQRLVKLFANDGKKARTILGHIPEGARLGLGIRLYAPDIRNDERRLPDDITLTRCMRVGRPSPGIVVETELYRLGNVLRGRDLSGLDLRYLDFSGVELCDVDMSGADLRGSLIDSGTPLGHTVFRDADMRRMRFLGTLKAGRPVYLENADLREADFSRAKVSWFQFNGADMSDAILRNAVFECTNMERVNLAGADLTGANMGGIDLRKANLTGATMDKAFLDRTVMSDATVDKTSVQGLHIRRGNVRRVDFGQAHGAGSMFFENTKTKGSTLPGGFVNHYYDNSLIAQGDGWKLNYRLGALTYVLTFDWRDGCPEPRTLAHNPKWADISNRNRIEEIRFVPGSKAPEDMSVFFEDMWALRRVDFTNLDMSKTVSLAWMFNNAGDGDVEIVNLKAPNARDCERLFRLGPDVTSLKVPGLDVSGAEVAREMFASPHRITELDLSELRLPQVKDINRMFMYCERLRRLDISNLELPPDVEMDDRGPAMFSNCVSLEHVDMPTKGALADRYGKMMERFNAGDRGALKARPYPRVTVLAL</sequence>
<dbReference type="InterPro" id="IPR005046">
    <property type="entry name" value="DUF285"/>
</dbReference>
<dbReference type="InterPro" id="IPR051082">
    <property type="entry name" value="Pentapeptide-BTB/POZ_domain"/>
</dbReference>
<dbReference type="Pfam" id="PF00805">
    <property type="entry name" value="Pentapeptide"/>
    <property type="match status" value="2"/>
</dbReference>
<dbReference type="PANTHER" id="PTHR14136">
    <property type="entry name" value="BTB_POZ DOMAIN-CONTAINING PROTEIN KCTD9"/>
    <property type="match status" value="1"/>
</dbReference>
<evidence type="ECO:0000313" key="1">
    <source>
        <dbReference type="EMBL" id="KAB5883943.1"/>
    </source>
</evidence>
<dbReference type="Proteomes" id="UP000470200">
    <property type="component" value="Unassembled WGS sequence"/>
</dbReference>
<comment type="caution">
    <text evidence="1">The sequence shown here is derived from an EMBL/GenBank/DDBJ whole genome shotgun (WGS) entry which is preliminary data.</text>
</comment>
<organism evidence="1 2">
    <name type="scientific">Bifidobacterium adolescentis</name>
    <dbReference type="NCBI Taxonomy" id="1680"/>
    <lineage>
        <taxon>Bacteria</taxon>
        <taxon>Bacillati</taxon>
        <taxon>Actinomycetota</taxon>
        <taxon>Actinomycetes</taxon>
        <taxon>Bifidobacteriales</taxon>
        <taxon>Bifidobacteriaceae</taxon>
        <taxon>Bifidobacterium</taxon>
    </lineage>
</organism>
<dbReference type="Pfam" id="PF03382">
    <property type="entry name" value="DUF285"/>
    <property type="match status" value="1"/>
</dbReference>
<dbReference type="Gene3D" id="3.80.10.10">
    <property type="entry name" value="Ribonuclease Inhibitor"/>
    <property type="match status" value="1"/>
</dbReference>
<dbReference type="InterPro" id="IPR001646">
    <property type="entry name" value="5peptide_repeat"/>
</dbReference>
<dbReference type="Gene3D" id="2.160.20.80">
    <property type="entry name" value="E3 ubiquitin-protein ligase SopA"/>
    <property type="match status" value="1"/>
</dbReference>